<dbReference type="Proteomes" id="UP001597197">
    <property type="component" value="Unassembled WGS sequence"/>
</dbReference>
<dbReference type="CDD" id="cd05244">
    <property type="entry name" value="BVR-B_like_SDR_a"/>
    <property type="match status" value="1"/>
</dbReference>
<dbReference type="PANTHER" id="PTHR43355">
    <property type="entry name" value="FLAVIN REDUCTASE (NADPH)"/>
    <property type="match status" value="1"/>
</dbReference>
<gene>
    <name evidence="2" type="ORF">ACFSDX_20645</name>
</gene>
<organism evidence="2 3">
    <name type="scientific">Hymenobacter bucti</name>
    <dbReference type="NCBI Taxonomy" id="1844114"/>
    <lineage>
        <taxon>Bacteria</taxon>
        <taxon>Pseudomonadati</taxon>
        <taxon>Bacteroidota</taxon>
        <taxon>Cytophagia</taxon>
        <taxon>Cytophagales</taxon>
        <taxon>Hymenobacteraceae</taxon>
        <taxon>Hymenobacter</taxon>
    </lineage>
</organism>
<dbReference type="EMBL" id="JBHUFD010000018">
    <property type="protein sequence ID" value="MFD1874855.1"/>
    <property type="molecule type" value="Genomic_DNA"/>
</dbReference>
<dbReference type="Gene3D" id="3.40.50.720">
    <property type="entry name" value="NAD(P)-binding Rossmann-like Domain"/>
    <property type="match status" value="1"/>
</dbReference>
<evidence type="ECO:0000259" key="1">
    <source>
        <dbReference type="Pfam" id="PF13460"/>
    </source>
</evidence>
<dbReference type="InterPro" id="IPR051606">
    <property type="entry name" value="Polyketide_Oxido-like"/>
</dbReference>
<dbReference type="SUPFAM" id="SSF51735">
    <property type="entry name" value="NAD(P)-binding Rossmann-fold domains"/>
    <property type="match status" value="1"/>
</dbReference>
<dbReference type="InterPro" id="IPR016040">
    <property type="entry name" value="NAD(P)-bd_dom"/>
</dbReference>
<evidence type="ECO:0000313" key="3">
    <source>
        <dbReference type="Proteomes" id="UP001597197"/>
    </source>
</evidence>
<dbReference type="RefSeq" id="WP_382317002.1">
    <property type="nucleotide sequence ID" value="NZ_JBHUFD010000018.1"/>
</dbReference>
<feature type="domain" description="NAD(P)-binding" evidence="1">
    <location>
        <begin position="11"/>
        <end position="202"/>
    </location>
</feature>
<evidence type="ECO:0000313" key="2">
    <source>
        <dbReference type="EMBL" id="MFD1874855.1"/>
    </source>
</evidence>
<comment type="caution">
    <text evidence="2">The sequence shown here is derived from an EMBL/GenBank/DDBJ whole genome shotgun (WGS) entry which is preliminary data.</text>
</comment>
<dbReference type="PANTHER" id="PTHR43355:SF2">
    <property type="entry name" value="FLAVIN REDUCTASE (NADPH)"/>
    <property type="match status" value="1"/>
</dbReference>
<accession>A0ABW4R0R2</accession>
<name>A0ABW4R0R2_9BACT</name>
<keyword evidence="3" id="KW-1185">Reference proteome</keyword>
<sequence length="213" mass="22897">MSKPLHLLVFGATGGTGQHLVTQALAQGHLVTAFVRTPAKLSITHPCLRVVQGDVLVYADVLAAMPGQEAVLCALGTPSSQKDTLRSTGTCHILQAMQECGIARLICLTTLGTGDSKAALPFHYKYLLVPLLLRQAFADSETQEQHIRQSAVAWTIARPGELTNGPQTGAYQHGFAATAKGLRMKIARADVAHFMLRQLHEPTYVRAAVSLSY</sequence>
<dbReference type="Pfam" id="PF13460">
    <property type="entry name" value="NAD_binding_10"/>
    <property type="match status" value="1"/>
</dbReference>
<proteinExistence type="predicted"/>
<reference evidence="3" key="1">
    <citation type="journal article" date="2019" name="Int. J. Syst. Evol. Microbiol.">
        <title>The Global Catalogue of Microorganisms (GCM) 10K type strain sequencing project: providing services to taxonomists for standard genome sequencing and annotation.</title>
        <authorList>
            <consortium name="The Broad Institute Genomics Platform"/>
            <consortium name="The Broad Institute Genome Sequencing Center for Infectious Disease"/>
            <person name="Wu L."/>
            <person name="Ma J."/>
        </authorList>
    </citation>
    <scope>NUCLEOTIDE SEQUENCE [LARGE SCALE GENOMIC DNA]</scope>
    <source>
        <strain evidence="3">CGMCC 1.15795</strain>
    </source>
</reference>
<protein>
    <submittedName>
        <fullName evidence="2">NAD(P)-dependent oxidoreductase</fullName>
    </submittedName>
</protein>
<dbReference type="InterPro" id="IPR036291">
    <property type="entry name" value="NAD(P)-bd_dom_sf"/>
</dbReference>